<dbReference type="GO" id="GO:0004022">
    <property type="term" value="F:alcohol dehydrogenase (NAD+) activity"/>
    <property type="evidence" value="ECO:0007669"/>
    <property type="project" value="UniProtKB-EC"/>
</dbReference>
<dbReference type="Pfam" id="PF08240">
    <property type="entry name" value="ADH_N"/>
    <property type="match status" value="1"/>
</dbReference>
<dbReference type="Gene3D" id="3.90.180.10">
    <property type="entry name" value="Medium-chain alcohol dehydrogenases, catalytic domain"/>
    <property type="match status" value="1"/>
</dbReference>
<dbReference type="InterPro" id="IPR013154">
    <property type="entry name" value="ADH-like_N"/>
</dbReference>
<dbReference type="SMART" id="SM00829">
    <property type="entry name" value="PKS_ER"/>
    <property type="match status" value="1"/>
</dbReference>
<dbReference type="InterPro" id="IPR011032">
    <property type="entry name" value="GroES-like_sf"/>
</dbReference>
<accession>A0A7W9TT45</accession>
<feature type="domain" description="Enoyl reductase (ER)" evidence="2">
    <location>
        <begin position="14"/>
        <end position="327"/>
    </location>
</feature>
<protein>
    <submittedName>
        <fullName evidence="3">Alcohol dehydrogenase</fullName>
        <ecNumber evidence="3">1.1.1.1</ecNumber>
    </submittedName>
</protein>
<organism evidence="3 4">
    <name type="scientific">Castellaniella defragrans</name>
    <name type="common">Alcaligenes defragrans</name>
    <dbReference type="NCBI Taxonomy" id="75697"/>
    <lineage>
        <taxon>Bacteria</taxon>
        <taxon>Pseudomonadati</taxon>
        <taxon>Pseudomonadota</taxon>
        <taxon>Betaproteobacteria</taxon>
        <taxon>Burkholderiales</taxon>
        <taxon>Alcaligenaceae</taxon>
        <taxon>Castellaniella</taxon>
    </lineage>
</organism>
<evidence type="ECO:0000259" key="2">
    <source>
        <dbReference type="SMART" id="SM00829"/>
    </source>
</evidence>
<gene>
    <name evidence="3" type="ORF">HNR28_003075</name>
</gene>
<dbReference type="SUPFAM" id="SSF50129">
    <property type="entry name" value="GroES-like"/>
    <property type="match status" value="1"/>
</dbReference>
<dbReference type="EMBL" id="JACHIB010000019">
    <property type="protein sequence ID" value="MBB6085022.1"/>
    <property type="molecule type" value="Genomic_DNA"/>
</dbReference>
<dbReference type="InterPro" id="IPR020843">
    <property type="entry name" value="ER"/>
</dbReference>
<reference evidence="3 4" key="1">
    <citation type="submission" date="2020-08" db="EMBL/GenBank/DDBJ databases">
        <title>Genomic Encyclopedia of Type Strains, Phase IV (KMG-IV): sequencing the most valuable type-strain genomes for metagenomic binning, comparative biology and taxonomic classification.</title>
        <authorList>
            <person name="Goeker M."/>
        </authorList>
    </citation>
    <scope>NUCLEOTIDE SEQUENCE [LARGE SCALE GENOMIC DNA]</scope>
    <source>
        <strain evidence="3 4">DSM 12141</strain>
    </source>
</reference>
<dbReference type="RefSeq" id="WP_170288468.1">
    <property type="nucleotide sequence ID" value="NZ_JACHIB010000019.1"/>
</dbReference>
<dbReference type="AlphaFoldDB" id="A0A7W9TT45"/>
<dbReference type="Proteomes" id="UP000541136">
    <property type="component" value="Unassembled WGS sequence"/>
</dbReference>
<proteinExistence type="predicted"/>
<dbReference type="InterPro" id="IPR051603">
    <property type="entry name" value="Zinc-ADH_QOR/CCCR"/>
</dbReference>
<comment type="caution">
    <text evidence="3">The sequence shown here is derived from an EMBL/GenBank/DDBJ whole genome shotgun (WGS) entry which is preliminary data.</text>
</comment>
<dbReference type="Pfam" id="PF00107">
    <property type="entry name" value="ADH_zinc_N"/>
    <property type="match status" value="1"/>
</dbReference>
<sequence>MARNMKAAVMRQHGGPEALTVEEVARPVPGAGEVLVKVAACSLSRLDIFIRDGMPGRVIPMPHVGGCDVAGWIEEIGPEVSGVEIGAPVLIDPFWNGEMLGEAYWGGFSEYVAVSAQGLLPLPQAARFVEYSCLPTAYGTAYRMLHTRGRLRAGESLVVVGASGGVGVACVQLGARAGAHVIACTSSEDKAARLRTIGADECVVAPDGQFGKQVWNLTGKQGADVVVDFTGSATWTQSLRSVKHGGRLLCCGATTGFEAHTDLRYLWTREMDIRGSDGWKTEDLRELLGIMAGHEFDPVIHAVFPLSRIQDAMRELEGRTCFGKIVVVPDDVQAA</sequence>
<evidence type="ECO:0000313" key="3">
    <source>
        <dbReference type="EMBL" id="MBB6085022.1"/>
    </source>
</evidence>
<evidence type="ECO:0000256" key="1">
    <source>
        <dbReference type="ARBA" id="ARBA00022857"/>
    </source>
</evidence>
<dbReference type="InterPro" id="IPR013149">
    <property type="entry name" value="ADH-like_C"/>
</dbReference>
<dbReference type="SUPFAM" id="SSF51735">
    <property type="entry name" value="NAD(P)-binding Rossmann-fold domains"/>
    <property type="match status" value="1"/>
</dbReference>
<name>A0A7W9TT45_CASDE</name>
<keyword evidence="1" id="KW-0521">NADP</keyword>
<dbReference type="InterPro" id="IPR036291">
    <property type="entry name" value="NAD(P)-bd_dom_sf"/>
</dbReference>
<dbReference type="PANTHER" id="PTHR44154">
    <property type="entry name" value="QUINONE OXIDOREDUCTASE"/>
    <property type="match status" value="1"/>
</dbReference>
<dbReference type="EC" id="1.1.1.1" evidence="3"/>
<keyword evidence="3" id="KW-0560">Oxidoreductase</keyword>
<dbReference type="PANTHER" id="PTHR44154:SF1">
    <property type="entry name" value="QUINONE OXIDOREDUCTASE"/>
    <property type="match status" value="1"/>
</dbReference>
<evidence type="ECO:0000313" key="4">
    <source>
        <dbReference type="Proteomes" id="UP000541136"/>
    </source>
</evidence>